<feature type="domain" description="Tryptophan synthase beta chain-like PALP" evidence="5">
    <location>
        <begin position="4"/>
        <end position="324"/>
    </location>
</feature>
<dbReference type="GO" id="GO:0044686">
    <property type="term" value="F:cysteate synthase activity"/>
    <property type="evidence" value="ECO:0007669"/>
    <property type="project" value="UniProtKB-EC"/>
</dbReference>
<proteinExistence type="predicted"/>
<dbReference type="NCBIfam" id="TIGR03844">
    <property type="entry name" value="cysteate_syn"/>
    <property type="match status" value="1"/>
</dbReference>
<evidence type="ECO:0000256" key="3">
    <source>
        <dbReference type="ARBA" id="ARBA00022898"/>
    </source>
</evidence>
<dbReference type="EMBL" id="JACHIW010000002">
    <property type="protein sequence ID" value="MBB5159378.1"/>
    <property type="molecule type" value="Genomic_DNA"/>
</dbReference>
<dbReference type="AlphaFoldDB" id="A0A840QJI3"/>
<name>A0A840QJI3_9PSEU</name>
<dbReference type="GO" id="GO:0019295">
    <property type="term" value="P:coenzyme M biosynthetic process"/>
    <property type="evidence" value="ECO:0007669"/>
    <property type="project" value="UniProtKB-KW"/>
</dbReference>
<comment type="caution">
    <text evidence="6">The sequence shown here is derived from an EMBL/GenBank/DDBJ whole genome shotgun (WGS) entry which is preliminary data.</text>
</comment>
<evidence type="ECO:0000256" key="4">
    <source>
        <dbReference type="ARBA" id="ARBA00023239"/>
    </source>
</evidence>
<evidence type="ECO:0000313" key="7">
    <source>
        <dbReference type="Proteomes" id="UP000584374"/>
    </source>
</evidence>
<dbReference type="InterPro" id="IPR050147">
    <property type="entry name" value="Ser/Thr_Dehydratase"/>
</dbReference>
<dbReference type="SUPFAM" id="SSF53686">
    <property type="entry name" value="Tryptophan synthase beta subunit-like PLP-dependent enzymes"/>
    <property type="match status" value="1"/>
</dbReference>
<dbReference type="Proteomes" id="UP000584374">
    <property type="component" value="Unassembled WGS sequence"/>
</dbReference>
<dbReference type="GO" id="GO:0003941">
    <property type="term" value="F:L-serine ammonia-lyase activity"/>
    <property type="evidence" value="ECO:0007669"/>
    <property type="project" value="TreeGrafter"/>
</dbReference>
<keyword evidence="3" id="KW-0663">Pyridoxal phosphate</keyword>
<dbReference type="GO" id="GO:0006565">
    <property type="term" value="P:L-serine catabolic process"/>
    <property type="evidence" value="ECO:0007669"/>
    <property type="project" value="TreeGrafter"/>
</dbReference>
<protein>
    <submittedName>
        <fullName evidence="6">Cysteate synthase</fullName>
        <ecNumber evidence="6">2.5.1.76</ecNumber>
    </submittedName>
</protein>
<evidence type="ECO:0000256" key="1">
    <source>
        <dbReference type="ARBA" id="ARBA00001933"/>
    </source>
</evidence>
<keyword evidence="6" id="KW-0808">Transferase</keyword>
<dbReference type="Pfam" id="PF00291">
    <property type="entry name" value="PALP"/>
    <property type="match status" value="1"/>
</dbReference>
<dbReference type="EC" id="2.5.1.76" evidence="6"/>
<dbReference type="InterPro" id="IPR036052">
    <property type="entry name" value="TrpB-like_PALP_sf"/>
</dbReference>
<dbReference type="GO" id="GO:0004794">
    <property type="term" value="F:threonine deaminase activity"/>
    <property type="evidence" value="ECO:0007669"/>
    <property type="project" value="TreeGrafter"/>
</dbReference>
<keyword evidence="2" id="KW-0174">Coenzyme M biosynthesis</keyword>
<organism evidence="6 7">
    <name type="scientific">Saccharopolyspora phatthalungensis</name>
    <dbReference type="NCBI Taxonomy" id="664693"/>
    <lineage>
        <taxon>Bacteria</taxon>
        <taxon>Bacillati</taxon>
        <taxon>Actinomycetota</taxon>
        <taxon>Actinomycetes</taxon>
        <taxon>Pseudonocardiales</taxon>
        <taxon>Pseudonocardiaceae</taxon>
        <taxon>Saccharopolyspora</taxon>
    </lineage>
</organism>
<keyword evidence="4" id="KW-0456">Lyase</keyword>
<keyword evidence="7" id="KW-1185">Reference proteome</keyword>
<dbReference type="GO" id="GO:0006567">
    <property type="term" value="P:L-threonine catabolic process"/>
    <property type="evidence" value="ECO:0007669"/>
    <property type="project" value="TreeGrafter"/>
</dbReference>
<gene>
    <name evidence="6" type="ORF">BJ970_006977</name>
</gene>
<sequence>MIRHAGRTVIYRSERLGAALGVKDLRIAFNGYWPERNASLITGSFKELEAATVLGRIPDNFGTLVVASAGNTAAAFAELCSRLDVPAVIVVPDGALTRLHSQTPYTDAVRVIAVEQGEYADAIALAEMLAQQPGFHAEGGTRNVGRRDGLGTVMLAAWEELQALPATYVQAIGSGAGAIAAHEAAVRLRRIHGDDVRQPRLVLAQNADFAPVHEAWHTGRLPWNAADADDSDDCASARRAFAPELTNRRPPYEVIGGLRAALVESRGDVIVADARSAQAAMNAFLELEGIDIEPPAGVALAALREALRTGRVDPEGTILLNVTGGGRARYARDHRLELNRPAFTVPRDAVRSANRAAEIAAQITEHRAATTAP</sequence>
<dbReference type="Gene3D" id="3.40.50.1100">
    <property type="match status" value="2"/>
</dbReference>
<comment type="cofactor">
    <cofactor evidence="1">
        <name>pyridoxal 5'-phosphate</name>
        <dbReference type="ChEBI" id="CHEBI:597326"/>
    </cofactor>
</comment>
<evidence type="ECO:0000313" key="6">
    <source>
        <dbReference type="EMBL" id="MBB5159378.1"/>
    </source>
</evidence>
<dbReference type="InterPro" id="IPR001926">
    <property type="entry name" value="TrpB-like_PALP"/>
</dbReference>
<dbReference type="GO" id="GO:0009097">
    <property type="term" value="P:isoleucine biosynthetic process"/>
    <property type="evidence" value="ECO:0007669"/>
    <property type="project" value="TreeGrafter"/>
</dbReference>
<evidence type="ECO:0000256" key="2">
    <source>
        <dbReference type="ARBA" id="ARBA00022545"/>
    </source>
</evidence>
<dbReference type="PANTHER" id="PTHR48078">
    <property type="entry name" value="THREONINE DEHYDRATASE, MITOCHONDRIAL-RELATED"/>
    <property type="match status" value="1"/>
</dbReference>
<dbReference type="PANTHER" id="PTHR48078:SF6">
    <property type="entry name" value="L-THREONINE DEHYDRATASE CATABOLIC TDCB"/>
    <property type="match status" value="1"/>
</dbReference>
<reference evidence="6 7" key="1">
    <citation type="submission" date="2020-08" db="EMBL/GenBank/DDBJ databases">
        <title>Sequencing the genomes of 1000 actinobacteria strains.</title>
        <authorList>
            <person name="Klenk H.-P."/>
        </authorList>
    </citation>
    <scope>NUCLEOTIDE SEQUENCE [LARGE SCALE GENOMIC DNA]</scope>
    <source>
        <strain evidence="6 7">DSM 45584</strain>
    </source>
</reference>
<dbReference type="InterPro" id="IPR022401">
    <property type="entry name" value="Cysteate_synthase"/>
</dbReference>
<evidence type="ECO:0000259" key="5">
    <source>
        <dbReference type="Pfam" id="PF00291"/>
    </source>
</evidence>
<accession>A0A840QJI3</accession>